<name>A0A2T4BSX0_TRILO</name>
<protein>
    <recommendedName>
        <fullName evidence="2">Protein kinase domain-containing protein</fullName>
    </recommendedName>
</protein>
<evidence type="ECO:0000256" key="1">
    <source>
        <dbReference type="SAM" id="MobiDB-lite"/>
    </source>
</evidence>
<evidence type="ECO:0000313" key="4">
    <source>
        <dbReference type="Proteomes" id="UP000240760"/>
    </source>
</evidence>
<keyword evidence="4" id="KW-1185">Reference proteome</keyword>
<dbReference type="GO" id="GO:0044773">
    <property type="term" value="P:mitotic DNA damage checkpoint signaling"/>
    <property type="evidence" value="ECO:0007669"/>
    <property type="project" value="TreeGrafter"/>
</dbReference>
<dbReference type="EMBL" id="KZ679142">
    <property type="protein sequence ID" value="PTB72366.1"/>
    <property type="molecule type" value="Genomic_DNA"/>
</dbReference>
<dbReference type="GO" id="GO:0005524">
    <property type="term" value="F:ATP binding"/>
    <property type="evidence" value="ECO:0007669"/>
    <property type="project" value="InterPro"/>
</dbReference>
<accession>A0A2T4BSX0</accession>
<dbReference type="PROSITE" id="PS50011">
    <property type="entry name" value="PROTEIN_KINASE_DOM"/>
    <property type="match status" value="1"/>
</dbReference>
<sequence>MATPAAASGSSPVEAASSVRFAVFSAANEAAIHLLETIQCKSSPPALESDEHEIGYQMSIRLPCAEARPEDFKWRIGAGPSPAMIEQRLCSQRQPDILLCPPGRTPSSVAVRRFIKDMHAMVYFHPQSGVLLFKAISGRPIIYEQGDVDDEDLILDMTTYQRTFVLRRKLNYLRFGEYRFALEIVATDDARDKLAALLDKNLHCCYNGSQPSRLLNFLPTEQSEVSWNIWLHRKIPNTTITSGVHILTGQPVAVKELQVNSNTREHILDRLHFACQYSGKSDKGILGIIDAWCGHNISPPCHFDDNESESETSDHCHQVFYSMPLARYTFLDAPWSEIQPTTRLLFFYQTLVGLAELHRQGVTHGNIEPGSLFVLPSIQPSPSIDRSVPKKAVLSLYMKQTDTPRPSIYVAPEIWRLATVDRAKADIWALGASWLPAFFQLPGGVKVTKDSYNTLQKNIDAQTKKRLIKGPFAALLRKMLAWEPSDRPGAEELLADAVWQPVLARARSIEASKKRKRMDRIHQSFTRPRRARLLSPDHT</sequence>
<dbReference type="SUPFAM" id="SSF56112">
    <property type="entry name" value="Protein kinase-like (PK-like)"/>
    <property type="match status" value="1"/>
</dbReference>
<dbReference type="Gene3D" id="1.10.510.10">
    <property type="entry name" value="Transferase(Phosphotransferase) domain 1"/>
    <property type="match status" value="1"/>
</dbReference>
<evidence type="ECO:0000313" key="3">
    <source>
        <dbReference type="EMBL" id="PTB72366.1"/>
    </source>
</evidence>
<dbReference type="GO" id="GO:0004674">
    <property type="term" value="F:protein serine/threonine kinase activity"/>
    <property type="evidence" value="ECO:0007669"/>
    <property type="project" value="TreeGrafter"/>
</dbReference>
<dbReference type="SMART" id="SM00220">
    <property type="entry name" value="S_TKc"/>
    <property type="match status" value="1"/>
</dbReference>
<evidence type="ECO:0000259" key="2">
    <source>
        <dbReference type="PROSITE" id="PS50011"/>
    </source>
</evidence>
<dbReference type="OrthoDB" id="5979581at2759"/>
<gene>
    <name evidence="3" type="ORF">M440DRAFT_165384</name>
</gene>
<dbReference type="PANTHER" id="PTHR44167:SF24">
    <property type="entry name" value="SERINE_THREONINE-PROTEIN KINASE CHK2"/>
    <property type="match status" value="1"/>
</dbReference>
<feature type="region of interest" description="Disordered" evidence="1">
    <location>
        <begin position="517"/>
        <end position="539"/>
    </location>
</feature>
<dbReference type="InterPro" id="IPR000719">
    <property type="entry name" value="Prot_kinase_dom"/>
</dbReference>
<proteinExistence type="predicted"/>
<feature type="domain" description="Protein kinase" evidence="2">
    <location>
        <begin position="164"/>
        <end position="503"/>
    </location>
</feature>
<reference evidence="3 4" key="1">
    <citation type="submission" date="2016-07" db="EMBL/GenBank/DDBJ databases">
        <title>Multiple horizontal gene transfer events from other fungi enriched the ability of initially mycotrophic Trichoderma (Ascomycota) to feed on dead plant biomass.</title>
        <authorList>
            <consortium name="DOE Joint Genome Institute"/>
            <person name="Aerts A."/>
            <person name="Atanasova L."/>
            <person name="Chenthamara K."/>
            <person name="Zhang J."/>
            <person name="Grujic M."/>
            <person name="Henrissat B."/>
            <person name="Kuo A."/>
            <person name="Salamov A."/>
            <person name="Lipzen A."/>
            <person name="Labutti K."/>
            <person name="Barry K."/>
            <person name="Miao Y."/>
            <person name="Rahimi M.J."/>
            <person name="Shen Q."/>
            <person name="Grigoriev I.V."/>
            <person name="Kubicek C.P."/>
            <person name="Druzhinina I.S."/>
        </authorList>
    </citation>
    <scope>NUCLEOTIDE SEQUENCE [LARGE SCALE GENOMIC DNA]</scope>
    <source>
        <strain evidence="3 4">ATCC 18648</strain>
    </source>
</reference>
<dbReference type="AlphaFoldDB" id="A0A2T4BSX0"/>
<dbReference type="PANTHER" id="PTHR44167">
    <property type="entry name" value="OVARIAN-SPECIFIC SERINE/THREONINE-PROTEIN KINASE LOK-RELATED"/>
    <property type="match status" value="1"/>
</dbReference>
<organism evidence="3 4">
    <name type="scientific">Trichoderma longibrachiatum ATCC 18648</name>
    <dbReference type="NCBI Taxonomy" id="983965"/>
    <lineage>
        <taxon>Eukaryota</taxon>
        <taxon>Fungi</taxon>
        <taxon>Dikarya</taxon>
        <taxon>Ascomycota</taxon>
        <taxon>Pezizomycotina</taxon>
        <taxon>Sordariomycetes</taxon>
        <taxon>Hypocreomycetidae</taxon>
        <taxon>Hypocreales</taxon>
        <taxon>Hypocreaceae</taxon>
        <taxon>Trichoderma</taxon>
    </lineage>
</organism>
<dbReference type="InterPro" id="IPR011009">
    <property type="entry name" value="Kinase-like_dom_sf"/>
</dbReference>
<dbReference type="STRING" id="983965.A0A2T4BSX0"/>
<dbReference type="GO" id="GO:0005737">
    <property type="term" value="C:cytoplasm"/>
    <property type="evidence" value="ECO:0007669"/>
    <property type="project" value="TreeGrafter"/>
</dbReference>
<dbReference type="GO" id="GO:0005634">
    <property type="term" value="C:nucleus"/>
    <property type="evidence" value="ECO:0007669"/>
    <property type="project" value="TreeGrafter"/>
</dbReference>
<dbReference type="Proteomes" id="UP000240760">
    <property type="component" value="Unassembled WGS sequence"/>
</dbReference>